<feature type="domain" description="Sulfatase N-terminal" evidence="2">
    <location>
        <begin position="74"/>
        <end position="266"/>
    </location>
</feature>
<gene>
    <name evidence="3" type="ORF">IV203_015374</name>
</gene>
<comment type="similarity">
    <text evidence="1">Belongs to the sulfatase family.</text>
</comment>
<dbReference type="Proteomes" id="UP000693970">
    <property type="component" value="Unassembled WGS sequence"/>
</dbReference>
<dbReference type="OrthoDB" id="39084at2759"/>
<evidence type="ECO:0000256" key="1">
    <source>
        <dbReference type="ARBA" id="ARBA00008779"/>
    </source>
</evidence>
<comment type="caution">
    <text evidence="3">The sequence shown here is derived from an EMBL/GenBank/DDBJ whole genome shotgun (WGS) entry which is preliminary data.</text>
</comment>
<reference evidence="3" key="1">
    <citation type="journal article" date="2021" name="Sci. Rep.">
        <title>Diploid genomic architecture of Nitzschia inconspicua, an elite biomass production diatom.</title>
        <authorList>
            <person name="Oliver A."/>
            <person name="Podell S."/>
            <person name="Pinowska A."/>
            <person name="Traller J.C."/>
            <person name="Smith S.R."/>
            <person name="McClure R."/>
            <person name="Beliaev A."/>
            <person name="Bohutskyi P."/>
            <person name="Hill E.A."/>
            <person name="Rabines A."/>
            <person name="Zheng H."/>
            <person name="Allen L.Z."/>
            <person name="Kuo A."/>
            <person name="Grigoriev I.V."/>
            <person name="Allen A.E."/>
            <person name="Hazlebeck D."/>
            <person name="Allen E.E."/>
        </authorList>
    </citation>
    <scope>NUCLEOTIDE SEQUENCE</scope>
    <source>
        <strain evidence="3">Hildebrandi</strain>
    </source>
</reference>
<evidence type="ECO:0000259" key="2">
    <source>
        <dbReference type="Pfam" id="PF00884"/>
    </source>
</evidence>
<dbReference type="GO" id="GO:0008449">
    <property type="term" value="F:N-acetylglucosamine-6-sulfatase activity"/>
    <property type="evidence" value="ECO:0007669"/>
    <property type="project" value="TreeGrafter"/>
</dbReference>
<sequence>MHVNVTDHPEHPFYSRDYFAPYFSRNKTLKYKIGVFGKHLNSRNPSSFMLPGVDEMLINDGGTYMNRTFTYGNGTDESIQKIRFNKCESYTGMPCYSTSIIGNVSLSWIKRQVKEQPRLRPFIALISVKAPHIQDGDGYPMSIPAPWYTNTIVEESIAPRTPNYNYSGFPDHHWLVRSQGPLTKEEGEKIDELYVSRLKTLISVDDLVEELVLKLDTWGVLNNTYVIFTSDNGYRLGQFGMSIDKMHPYENDIRVPVMIRGPGIAKTPPPL</sequence>
<reference evidence="3" key="2">
    <citation type="submission" date="2021-04" db="EMBL/GenBank/DDBJ databases">
        <authorList>
            <person name="Podell S."/>
        </authorList>
    </citation>
    <scope>NUCLEOTIDE SEQUENCE</scope>
    <source>
        <strain evidence="3">Hildebrandi</strain>
    </source>
</reference>
<accession>A0A9K3LBK6</accession>
<evidence type="ECO:0000313" key="3">
    <source>
        <dbReference type="EMBL" id="KAG7358785.1"/>
    </source>
</evidence>
<protein>
    <submittedName>
        <fullName evidence="3">Sulfatase</fullName>
    </submittedName>
</protein>
<dbReference type="AlphaFoldDB" id="A0A9K3LBK6"/>
<evidence type="ECO:0000313" key="4">
    <source>
        <dbReference type="Proteomes" id="UP000693970"/>
    </source>
</evidence>
<dbReference type="EMBL" id="JAGRRH010000014">
    <property type="protein sequence ID" value="KAG7358785.1"/>
    <property type="molecule type" value="Genomic_DNA"/>
</dbReference>
<keyword evidence="4" id="KW-1185">Reference proteome</keyword>
<organism evidence="3 4">
    <name type="scientific">Nitzschia inconspicua</name>
    <dbReference type="NCBI Taxonomy" id="303405"/>
    <lineage>
        <taxon>Eukaryota</taxon>
        <taxon>Sar</taxon>
        <taxon>Stramenopiles</taxon>
        <taxon>Ochrophyta</taxon>
        <taxon>Bacillariophyta</taxon>
        <taxon>Bacillariophyceae</taxon>
        <taxon>Bacillariophycidae</taxon>
        <taxon>Bacillariales</taxon>
        <taxon>Bacillariaceae</taxon>
        <taxon>Nitzschia</taxon>
    </lineage>
</organism>
<name>A0A9K3LBK6_9STRA</name>
<dbReference type="InterPro" id="IPR000917">
    <property type="entry name" value="Sulfatase_N"/>
</dbReference>
<dbReference type="PANTHER" id="PTHR43108:SF8">
    <property type="entry name" value="SD21168P"/>
    <property type="match status" value="1"/>
</dbReference>
<proteinExistence type="inferred from homology"/>
<dbReference type="PANTHER" id="PTHR43108">
    <property type="entry name" value="N-ACETYLGLUCOSAMINE-6-SULFATASE FAMILY MEMBER"/>
    <property type="match status" value="1"/>
</dbReference>
<dbReference type="GO" id="GO:0005539">
    <property type="term" value="F:glycosaminoglycan binding"/>
    <property type="evidence" value="ECO:0007669"/>
    <property type="project" value="TreeGrafter"/>
</dbReference>
<dbReference type="Pfam" id="PF00884">
    <property type="entry name" value="Sulfatase"/>
    <property type="match status" value="1"/>
</dbReference>